<dbReference type="Proteomes" id="UP000789901">
    <property type="component" value="Unassembled WGS sequence"/>
</dbReference>
<keyword evidence="1" id="KW-0812">Transmembrane</keyword>
<feature type="transmembrane region" description="Helical" evidence="1">
    <location>
        <begin position="91"/>
        <end position="112"/>
    </location>
</feature>
<reference evidence="2 3" key="1">
    <citation type="submission" date="2021-06" db="EMBL/GenBank/DDBJ databases">
        <authorList>
            <person name="Kallberg Y."/>
            <person name="Tangrot J."/>
            <person name="Rosling A."/>
        </authorList>
    </citation>
    <scope>NUCLEOTIDE SEQUENCE [LARGE SCALE GENOMIC DNA]</scope>
    <source>
        <strain evidence="2 3">120-4 pot B 10/14</strain>
    </source>
</reference>
<feature type="transmembrane region" description="Helical" evidence="1">
    <location>
        <begin position="9"/>
        <end position="28"/>
    </location>
</feature>
<organism evidence="2 3">
    <name type="scientific">Gigaspora margarita</name>
    <dbReference type="NCBI Taxonomy" id="4874"/>
    <lineage>
        <taxon>Eukaryota</taxon>
        <taxon>Fungi</taxon>
        <taxon>Fungi incertae sedis</taxon>
        <taxon>Mucoromycota</taxon>
        <taxon>Glomeromycotina</taxon>
        <taxon>Glomeromycetes</taxon>
        <taxon>Diversisporales</taxon>
        <taxon>Gigasporaceae</taxon>
        <taxon>Gigaspora</taxon>
    </lineage>
</organism>
<feature type="transmembrane region" description="Helical" evidence="1">
    <location>
        <begin position="234"/>
        <end position="253"/>
    </location>
</feature>
<evidence type="ECO:0000313" key="2">
    <source>
        <dbReference type="EMBL" id="CAG8782582.1"/>
    </source>
</evidence>
<dbReference type="EMBL" id="CAJVQB010017068">
    <property type="protein sequence ID" value="CAG8782582.1"/>
    <property type="molecule type" value="Genomic_DNA"/>
</dbReference>
<evidence type="ECO:0000256" key="1">
    <source>
        <dbReference type="SAM" id="Phobius"/>
    </source>
</evidence>
<dbReference type="PANTHER" id="PTHR33802">
    <property type="entry name" value="SI:CH211-161H7.5-RELATED"/>
    <property type="match status" value="1"/>
</dbReference>
<feature type="transmembrane region" description="Helical" evidence="1">
    <location>
        <begin position="118"/>
        <end position="138"/>
    </location>
</feature>
<keyword evidence="1" id="KW-1133">Transmembrane helix</keyword>
<sequence>MNKILLKSLNVVVSLLFIGASIFTLFTSKSFPSNSENNNATNAQNSTSLYTYLTPATYTFGILFVLYFWLVIFIIYQWFVDEGDDSEKYEIVVDGVSYYFIIAGILITAWFILWKFKLYIIAAIVHLLSFATVVYICYYIDFYYPTKGFLENLFIRKLFSIWAACSLYAVLLSFWIAIPALDTIPLSVIVLILLIIIGLFVVDYYPSRDFVFSLVIVWILIGVAIYSFKTFSVFTVTVLGIGLISGGILKAIVNLYMEQHRSMGILG</sequence>
<feature type="transmembrane region" description="Helical" evidence="1">
    <location>
        <begin position="184"/>
        <end position="202"/>
    </location>
</feature>
<feature type="transmembrane region" description="Helical" evidence="1">
    <location>
        <begin position="58"/>
        <end position="79"/>
    </location>
</feature>
<feature type="transmembrane region" description="Helical" evidence="1">
    <location>
        <begin position="159"/>
        <end position="178"/>
    </location>
</feature>
<gene>
    <name evidence="2" type="ORF">GMARGA_LOCUS19942</name>
</gene>
<evidence type="ECO:0000313" key="3">
    <source>
        <dbReference type="Proteomes" id="UP000789901"/>
    </source>
</evidence>
<feature type="transmembrane region" description="Helical" evidence="1">
    <location>
        <begin position="209"/>
        <end position="228"/>
    </location>
</feature>
<comment type="caution">
    <text evidence="2">The sequence shown here is derived from an EMBL/GenBank/DDBJ whole genome shotgun (WGS) entry which is preliminary data.</text>
</comment>
<protein>
    <submittedName>
        <fullName evidence="2">30813_t:CDS:1</fullName>
    </submittedName>
</protein>
<proteinExistence type="predicted"/>
<keyword evidence="1" id="KW-0472">Membrane</keyword>
<accession>A0ABN7VKT1</accession>
<dbReference type="PANTHER" id="PTHR33802:SF1">
    <property type="entry name" value="XK-RELATED PROTEIN"/>
    <property type="match status" value="1"/>
</dbReference>
<name>A0ABN7VKT1_GIGMA</name>
<keyword evidence="3" id="KW-1185">Reference proteome</keyword>